<evidence type="ECO:0000313" key="4">
    <source>
        <dbReference type="EMBL" id="KAK5999703.1"/>
    </source>
</evidence>
<dbReference type="SUPFAM" id="SSF52499">
    <property type="entry name" value="Isochorismatase-like hydrolases"/>
    <property type="match status" value="1"/>
</dbReference>
<keyword evidence="5" id="KW-1185">Reference proteome</keyword>
<comment type="similarity">
    <text evidence="1">Belongs to the isochorismatase family.</text>
</comment>
<dbReference type="PANTHER" id="PTHR43540">
    <property type="entry name" value="PEROXYUREIDOACRYLATE/UREIDOACRYLATE AMIDOHYDROLASE-RELATED"/>
    <property type="match status" value="1"/>
</dbReference>
<dbReference type="PANTHER" id="PTHR43540:SF6">
    <property type="entry name" value="ISOCHORISMATASE-LIKE DOMAIN-CONTAINING PROTEIN"/>
    <property type="match status" value="1"/>
</dbReference>
<dbReference type="EMBL" id="JASGXD010000021">
    <property type="protein sequence ID" value="KAK5999703.1"/>
    <property type="molecule type" value="Genomic_DNA"/>
</dbReference>
<protein>
    <recommendedName>
        <fullName evidence="3">Isochorismatase-like domain-containing protein</fullName>
    </recommendedName>
</protein>
<comment type="caution">
    <text evidence="4">The sequence shown here is derived from an EMBL/GenBank/DDBJ whole genome shotgun (WGS) entry which is preliminary data.</text>
</comment>
<organism evidence="4 5">
    <name type="scientific">Aureobasidium pullulans</name>
    <name type="common">Black yeast</name>
    <name type="synonym">Pullularia pullulans</name>
    <dbReference type="NCBI Taxonomy" id="5580"/>
    <lineage>
        <taxon>Eukaryota</taxon>
        <taxon>Fungi</taxon>
        <taxon>Dikarya</taxon>
        <taxon>Ascomycota</taxon>
        <taxon>Pezizomycotina</taxon>
        <taxon>Dothideomycetes</taxon>
        <taxon>Dothideomycetidae</taxon>
        <taxon>Dothideales</taxon>
        <taxon>Saccotheciaceae</taxon>
        <taxon>Aureobasidium</taxon>
    </lineage>
</organism>
<gene>
    <name evidence="4" type="ORF">QM012_005109</name>
</gene>
<sequence>MGDRTALVVVDVQDGIANATDGVPDAEQIKGAIGHILNLARQHNQNNTDGLDTGQDIEILFIQHDDKDPNDPLHRGKPTWNLVYPPHDGNKTESLISKSVGDMFTSNPDLASALLSKGVANLVFVGLQTDFCVRASILGAITAGFTASRITLLRGAHSTFDNTTEGKSYTQVKEDVEAQLAELGVCLQDWRDFDFA</sequence>
<evidence type="ECO:0000313" key="5">
    <source>
        <dbReference type="Proteomes" id="UP001341245"/>
    </source>
</evidence>
<name>A0ABR0T5I9_AURPU</name>
<reference evidence="4 5" key="1">
    <citation type="submission" date="2023-11" db="EMBL/GenBank/DDBJ databases">
        <title>Draft genome sequence and annotation of the polyextremotolerant black yeast-like fungus Aureobasidium pullulans NRRL 62042.</title>
        <authorList>
            <person name="Dielentheis-Frenken M.R.E."/>
            <person name="Wibberg D."/>
            <person name="Blank L.M."/>
            <person name="Tiso T."/>
        </authorList>
    </citation>
    <scope>NUCLEOTIDE SEQUENCE [LARGE SCALE GENOMIC DNA]</scope>
    <source>
        <strain evidence="4 5">NRRL 62042</strain>
    </source>
</reference>
<dbReference type="Gene3D" id="3.40.50.850">
    <property type="entry name" value="Isochorismatase-like"/>
    <property type="match status" value="1"/>
</dbReference>
<dbReference type="Pfam" id="PF00857">
    <property type="entry name" value="Isochorismatase"/>
    <property type="match status" value="1"/>
</dbReference>
<keyword evidence="2" id="KW-0378">Hydrolase</keyword>
<evidence type="ECO:0000256" key="1">
    <source>
        <dbReference type="ARBA" id="ARBA00006336"/>
    </source>
</evidence>
<evidence type="ECO:0000256" key="2">
    <source>
        <dbReference type="ARBA" id="ARBA00022801"/>
    </source>
</evidence>
<proteinExistence type="inferred from homology"/>
<accession>A0ABR0T5I9</accession>
<dbReference type="InterPro" id="IPR000868">
    <property type="entry name" value="Isochorismatase-like_dom"/>
</dbReference>
<dbReference type="InterPro" id="IPR050272">
    <property type="entry name" value="Isochorismatase-like_hydrls"/>
</dbReference>
<feature type="domain" description="Isochorismatase-like" evidence="3">
    <location>
        <begin position="5"/>
        <end position="173"/>
    </location>
</feature>
<evidence type="ECO:0000259" key="3">
    <source>
        <dbReference type="Pfam" id="PF00857"/>
    </source>
</evidence>
<dbReference type="InterPro" id="IPR036380">
    <property type="entry name" value="Isochorismatase-like_sf"/>
</dbReference>
<dbReference type="Proteomes" id="UP001341245">
    <property type="component" value="Unassembled WGS sequence"/>
</dbReference>